<evidence type="ECO:0000313" key="2">
    <source>
        <dbReference type="EMBL" id="GGA85330.1"/>
    </source>
</evidence>
<dbReference type="InterPro" id="IPR025293">
    <property type="entry name" value="YfiR/HmsC-like"/>
</dbReference>
<name>A0A8J2U825_9BACT</name>
<keyword evidence="1" id="KW-0732">Signal</keyword>
<organism evidence="2 3">
    <name type="scientific">Puia dinghuensis</name>
    <dbReference type="NCBI Taxonomy" id="1792502"/>
    <lineage>
        <taxon>Bacteria</taxon>
        <taxon>Pseudomonadati</taxon>
        <taxon>Bacteroidota</taxon>
        <taxon>Chitinophagia</taxon>
        <taxon>Chitinophagales</taxon>
        <taxon>Chitinophagaceae</taxon>
        <taxon>Puia</taxon>
    </lineage>
</organism>
<evidence type="ECO:0008006" key="4">
    <source>
        <dbReference type="Google" id="ProtNLM"/>
    </source>
</evidence>
<reference evidence="2" key="2">
    <citation type="submission" date="2020-09" db="EMBL/GenBank/DDBJ databases">
        <authorList>
            <person name="Sun Q."/>
            <person name="Zhou Y."/>
        </authorList>
    </citation>
    <scope>NUCLEOTIDE SEQUENCE</scope>
    <source>
        <strain evidence="2">CGMCC 1.15448</strain>
    </source>
</reference>
<dbReference type="Proteomes" id="UP000607559">
    <property type="component" value="Unassembled WGS sequence"/>
</dbReference>
<comment type="caution">
    <text evidence="2">The sequence shown here is derived from an EMBL/GenBank/DDBJ whole genome shotgun (WGS) entry which is preliminary data.</text>
</comment>
<sequence>MLMYTLFKSMNNGRGILSACLMSLALLLSLGSRAQDKNYTVYANIIYRFTKYVDWPGSKKTGDFVIGIVGDSPLYDDLKSFIVNKTVGNQKIVVSKMSTSANAYPCQLLFITEQESGSVKRIAQLTAGEPILIVSESGGMAHRGACINFTTVEEHLKLEINKSNIDQRNLRVASELLELATIIK</sequence>
<reference evidence="2" key="1">
    <citation type="journal article" date="2014" name="Int. J. Syst. Evol. Microbiol.">
        <title>Complete genome sequence of Corynebacterium casei LMG S-19264T (=DSM 44701T), isolated from a smear-ripened cheese.</title>
        <authorList>
            <consortium name="US DOE Joint Genome Institute (JGI-PGF)"/>
            <person name="Walter F."/>
            <person name="Albersmeier A."/>
            <person name="Kalinowski J."/>
            <person name="Ruckert C."/>
        </authorList>
    </citation>
    <scope>NUCLEOTIDE SEQUENCE</scope>
    <source>
        <strain evidence="2">CGMCC 1.15448</strain>
    </source>
</reference>
<protein>
    <recommendedName>
        <fullName evidence="4">YfiR family protein</fullName>
    </recommendedName>
</protein>
<evidence type="ECO:0000313" key="3">
    <source>
        <dbReference type="Proteomes" id="UP000607559"/>
    </source>
</evidence>
<feature type="chain" id="PRO_5035298456" description="YfiR family protein" evidence="1">
    <location>
        <begin position="35"/>
        <end position="184"/>
    </location>
</feature>
<dbReference type="AlphaFoldDB" id="A0A8J2U825"/>
<keyword evidence="3" id="KW-1185">Reference proteome</keyword>
<proteinExistence type="predicted"/>
<feature type="signal peptide" evidence="1">
    <location>
        <begin position="1"/>
        <end position="34"/>
    </location>
</feature>
<dbReference type="EMBL" id="BMJC01000001">
    <property type="protein sequence ID" value="GGA85330.1"/>
    <property type="molecule type" value="Genomic_DNA"/>
</dbReference>
<gene>
    <name evidence="2" type="ORF">GCM10011511_05450</name>
</gene>
<accession>A0A8J2U825</accession>
<evidence type="ECO:0000256" key="1">
    <source>
        <dbReference type="SAM" id="SignalP"/>
    </source>
</evidence>
<dbReference type="Pfam" id="PF13689">
    <property type="entry name" value="DUF4154"/>
    <property type="match status" value="1"/>
</dbReference>